<evidence type="ECO:0000259" key="3">
    <source>
        <dbReference type="Pfam" id="PF01757"/>
    </source>
</evidence>
<feature type="compositionally biased region" description="Basic and acidic residues" evidence="1">
    <location>
        <begin position="382"/>
        <end position="395"/>
    </location>
</feature>
<evidence type="ECO:0000313" key="4">
    <source>
        <dbReference type="EMBL" id="QAY61284.1"/>
    </source>
</evidence>
<keyword evidence="2" id="KW-1133">Transmembrane helix</keyword>
<keyword evidence="2" id="KW-0472">Membrane</keyword>
<feature type="transmembrane region" description="Helical" evidence="2">
    <location>
        <begin position="299"/>
        <end position="323"/>
    </location>
</feature>
<feature type="domain" description="Acyltransferase 3" evidence="3">
    <location>
        <begin position="9"/>
        <end position="346"/>
    </location>
</feature>
<dbReference type="EMBL" id="CP035494">
    <property type="protein sequence ID" value="QAY61284.1"/>
    <property type="molecule type" value="Genomic_DNA"/>
</dbReference>
<keyword evidence="4" id="KW-0808">Transferase</keyword>
<keyword evidence="5" id="KW-1185">Reference proteome</keyword>
<dbReference type="Proteomes" id="UP000293995">
    <property type="component" value="Chromosome"/>
</dbReference>
<dbReference type="PANTHER" id="PTHR23028">
    <property type="entry name" value="ACETYLTRANSFERASE"/>
    <property type="match status" value="1"/>
</dbReference>
<evidence type="ECO:0000256" key="1">
    <source>
        <dbReference type="SAM" id="MobiDB-lite"/>
    </source>
</evidence>
<feature type="transmembrane region" description="Helical" evidence="2">
    <location>
        <begin position="172"/>
        <end position="195"/>
    </location>
</feature>
<reference evidence="4 5" key="1">
    <citation type="submission" date="2019-01" db="EMBL/GenBank/DDBJ databases">
        <title>Genome sequencing of strain DFW100M-13.</title>
        <authorList>
            <person name="Heo J."/>
            <person name="Kim S.-J."/>
            <person name="Kim J.-S."/>
            <person name="Hong S.-B."/>
            <person name="Kwon S.-W."/>
        </authorList>
    </citation>
    <scope>NUCLEOTIDE SEQUENCE [LARGE SCALE GENOMIC DNA]</scope>
    <source>
        <strain evidence="4 5">DFW100M-13</strain>
    </source>
</reference>
<dbReference type="AlphaFoldDB" id="A0A4P6EG53"/>
<proteinExistence type="predicted"/>
<name>A0A4P6EG53_9MICO</name>
<dbReference type="InterPro" id="IPR002656">
    <property type="entry name" value="Acyl_transf_3_dom"/>
</dbReference>
<dbReference type="OrthoDB" id="9796461at2"/>
<accession>A0A4P6EG53</accession>
<gene>
    <name evidence="4" type="ORF">ET475_15710</name>
</gene>
<feature type="transmembrane region" description="Helical" evidence="2">
    <location>
        <begin position="263"/>
        <end position="287"/>
    </location>
</feature>
<dbReference type="KEGG" id="mprt:ET475_15710"/>
<feature type="region of interest" description="Disordered" evidence="1">
    <location>
        <begin position="373"/>
        <end position="395"/>
    </location>
</feature>
<dbReference type="InterPro" id="IPR050879">
    <property type="entry name" value="Acyltransferase_3"/>
</dbReference>
<organism evidence="4 5">
    <name type="scientific">Microbacterium protaetiae</name>
    <dbReference type="NCBI Taxonomy" id="2509458"/>
    <lineage>
        <taxon>Bacteria</taxon>
        <taxon>Bacillati</taxon>
        <taxon>Actinomycetota</taxon>
        <taxon>Actinomycetes</taxon>
        <taxon>Micrococcales</taxon>
        <taxon>Microbacteriaceae</taxon>
        <taxon>Microbacterium</taxon>
    </lineage>
</organism>
<sequence length="395" mass="42628">MAVASSRFSALDGLRGVAALVVVVHHCLLVSPLMAAGYYGGDVGDNPVRLALMYTPLHLVWGGAEAVVVFFVLSGFVLSRAIRSRSFDWFSYFPSRVLRLYVPVVGAIVFGFVVLMMPHVNATSSPWLQRDSSDYDLGTVLQDLTLVGGTSGVVSPLWTLRWEVIFSLLLPVAAYAVRVIPAWLLGVLCVGLSTLGAAQDVAAMQYLPIFGVGVALEGEWDRISRTVDRMTRRAGGFVWTGILVLAVTMLSMHWLLLAPLGHAAAVALSQGPIVVGAALLVIMATHFGPLQRLLTWRPIAWLGGISFSLYLIHEPLVLMMAGASHAARWTVLTAVPLALIVAWVFWLVVERPAHHLSRTVRARATWKAAAPAQAASDSAAEEAARSEQDRTPIHA</sequence>
<feature type="transmembrane region" description="Helical" evidence="2">
    <location>
        <begin position="237"/>
        <end position="257"/>
    </location>
</feature>
<protein>
    <submittedName>
        <fullName evidence="4">Acyltransferase</fullName>
    </submittedName>
</protein>
<feature type="transmembrane region" description="Helical" evidence="2">
    <location>
        <begin position="17"/>
        <end position="39"/>
    </location>
</feature>
<keyword evidence="2" id="KW-0812">Transmembrane</keyword>
<dbReference type="Pfam" id="PF01757">
    <property type="entry name" value="Acyl_transf_3"/>
    <property type="match status" value="1"/>
</dbReference>
<dbReference type="GO" id="GO:0016747">
    <property type="term" value="F:acyltransferase activity, transferring groups other than amino-acyl groups"/>
    <property type="evidence" value="ECO:0007669"/>
    <property type="project" value="InterPro"/>
</dbReference>
<feature type="transmembrane region" description="Helical" evidence="2">
    <location>
        <begin position="329"/>
        <end position="349"/>
    </location>
</feature>
<feature type="transmembrane region" description="Helical" evidence="2">
    <location>
        <begin position="59"/>
        <end position="79"/>
    </location>
</feature>
<evidence type="ECO:0000313" key="5">
    <source>
        <dbReference type="Proteomes" id="UP000293995"/>
    </source>
</evidence>
<feature type="transmembrane region" description="Helical" evidence="2">
    <location>
        <begin position="100"/>
        <end position="120"/>
    </location>
</feature>
<keyword evidence="4" id="KW-0012">Acyltransferase</keyword>
<evidence type="ECO:0000256" key="2">
    <source>
        <dbReference type="SAM" id="Phobius"/>
    </source>
</evidence>
<dbReference type="RefSeq" id="WP_129392421.1">
    <property type="nucleotide sequence ID" value="NZ_CP035494.1"/>
</dbReference>